<evidence type="ECO:0000256" key="4">
    <source>
        <dbReference type="ARBA" id="ARBA00023136"/>
    </source>
</evidence>
<organism evidence="7 8">
    <name type="scientific">Azospirillum oleiclasticum</name>
    <dbReference type="NCBI Taxonomy" id="2735135"/>
    <lineage>
        <taxon>Bacteria</taxon>
        <taxon>Pseudomonadati</taxon>
        <taxon>Pseudomonadota</taxon>
        <taxon>Alphaproteobacteria</taxon>
        <taxon>Rhodospirillales</taxon>
        <taxon>Azospirillaceae</taxon>
        <taxon>Azospirillum</taxon>
    </lineage>
</organism>
<evidence type="ECO:0000256" key="2">
    <source>
        <dbReference type="ARBA" id="ARBA00022692"/>
    </source>
</evidence>
<sequence>MVEFWHWFVVALALGVVEIFAPTAFIIWLAGAAAAVGVALLVWPTMGGEYQFLIFAMISIAGVVIARFLFRRQEHAADGLHLNRRAEQYIGTLHTLETDIVNGHGRAQVGDSHWAVEGPDMPSGTRVRVVGVNGVVLRVERAPLPQDAGEG</sequence>
<evidence type="ECO:0000256" key="1">
    <source>
        <dbReference type="ARBA" id="ARBA00004141"/>
    </source>
</evidence>
<feature type="transmembrane region" description="Helical" evidence="5">
    <location>
        <begin position="7"/>
        <end position="30"/>
    </location>
</feature>
<dbReference type="PANTHER" id="PTHR33507:SF3">
    <property type="entry name" value="INNER MEMBRANE PROTEIN YBBJ"/>
    <property type="match status" value="1"/>
</dbReference>
<feature type="transmembrane region" description="Helical" evidence="5">
    <location>
        <begin position="50"/>
        <end position="70"/>
    </location>
</feature>
<dbReference type="Gene3D" id="2.40.50.140">
    <property type="entry name" value="Nucleic acid-binding proteins"/>
    <property type="match status" value="1"/>
</dbReference>
<dbReference type="EMBL" id="JABFDB010000008">
    <property type="protein sequence ID" value="NYZ20466.1"/>
    <property type="molecule type" value="Genomic_DNA"/>
</dbReference>
<evidence type="ECO:0000313" key="7">
    <source>
        <dbReference type="EMBL" id="NYZ20466.1"/>
    </source>
</evidence>
<proteinExistence type="predicted"/>
<comment type="caution">
    <text evidence="7">The sequence shown here is derived from an EMBL/GenBank/DDBJ whole genome shotgun (WGS) entry which is preliminary data.</text>
</comment>
<keyword evidence="3 5" id="KW-1133">Transmembrane helix</keyword>
<gene>
    <name evidence="7" type="ORF">HND93_12150</name>
</gene>
<comment type="subcellular location">
    <subcellularLocation>
        <location evidence="1">Membrane</location>
        <topology evidence="1">Multi-pass membrane protein</topology>
    </subcellularLocation>
</comment>
<dbReference type="InterPro" id="IPR002810">
    <property type="entry name" value="NfeD-like_C"/>
</dbReference>
<dbReference type="InterPro" id="IPR012340">
    <property type="entry name" value="NA-bd_OB-fold"/>
</dbReference>
<evidence type="ECO:0000259" key="6">
    <source>
        <dbReference type="Pfam" id="PF01957"/>
    </source>
</evidence>
<reference evidence="7 8" key="1">
    <citation type="submission" date="2020-05" db="EMBL/GenBank/DDBJ databases">
        <title>Azospirillum oleiclasticum sp. nov, a nitrogen-fixing and heavy crude oil-emulsifying bacterium isolated from the crude oil of Yumen Oilfield.</title>
        <authorList>
            <person name="Wu D."/>
            <person name="Cai M."/>
            <person name="Zhang X."/>
        </authorList>
    </citation>
    <scope>NUCLEOTIDE SEQUENCE [LARGE SCALE GENOMIC DNA]</scope>
    <source>
        <strain evidence="7 8">ROY-1-1-2</strain>
    </source>
</reference>
<evidence type="ECO:0000313" key="8">
    <source>
        <dbReference type="Proteomes" id="UP000584642"/>
    </source>
</evidence>
<keyword evidence="8" id="KW-1185">Reference proteome</keyword>
<dbReference type="Pfam" id="PF01957">
    <property type="entry name" value="NfeD"/>
    <property type="match status" value="1"/>
</dbReference>
<accession>A0ABX2TB25</accession>
<dbReference type="RefSeq" id="WP_180282244.1">
    <property type="nucleotide sequence ID" value="NZ_JABFDB010000008.1"/>
</dbReference>
<dbReference type="PANTHER" id="PTHR33507">
    <property type="entry name" value="INNER MEMBRANE PROTEIN YBBJ"/>
    <property type="match status" value="1"/>
</dbReference>
<feature type="domain" description="NfeD-like C-terminal" evidence="6">
    <location>
        <begin position="86"/>
        <end position="141"/>
    </location>
</feature>
<evidence type="ECO:0000256" key="5">
    <source>
        <dbReference type="SAM" id="Phobius"/>
    </source>
</evidence>
<name>A0ABX2TB25_9PROT</name>
<keyword evidence="4 5" id="KW-0472">Membrane</keyword>
<protein>
    <submittedName>
        <fullName evidence="7">NfeD family protein</fullName>
    </submittedName>
</protein>
<keyword evidence="2 5" id="KW-0812">Transmembrane</keyword>
<dbReference type="Proteomes" id="UP000584642">
    <property type="component" value="Unassembled WGS sequence"/>
</dbReference>
<evidence type="ECO:0000256" key="3">
    <source>
        <dbReference type="ARBA" id="ARBA00022989"/>
    </source>
</evidence>
<dbReference type="InterPro" id="IPR052165">
    <property type="entry name" value="Membrane_assoc_protease"/>
</dbReference>